<dbReference type="InterPro" id="IPR001036">
    <property type="entry name" value="Acrflvin-R"/>
</dbReference>
<keyword evidence="3" id="KW-1185">Reference proteome</keyword>
<dbReference type="PRINTS" id="PR00702">
    <property type="entry name" value="ACRIFLAVINRP"/>
</dbReference>
<gene>
    <name evidence="2" type="ORF">PQR57_39055</name>
</gene>
<protein>
    <submittedName>
        <fullName evidence="2">Efflux RND transporter permease subunit</fullName>
    </submittedName>
</protein>
<accession>A0ABW9B537</accession>
<keyword evidence="1" id="KW-0812">Transmembrane</keyword>
<feature type="non-terminal residue" evidence="2">
    <location>
        <position position="54"/>
    </location>
</feature>
<keyword evidence="1" id="KW-1133">Transmembrane helix</keyword>
<dbReference type="Gene3D" id="1.20.1640.10">
    <property type="entry name" value="Multidrug efflux transporter AcrB transmembrane domain"/>
    <property type="match status" value="1"/>
</dbReference>
<dbReference type="RefSeq" id="WP_408181416.1">
    <property type="nucleotide sequence ID" value="NZ_JAQQEZ010000049.1"/>
</dbReference>
<keyword evidence="1" id="KW-0472">Membrane</keyword>
<dbReference type="Proteomes" id="UP001629230">
    <property type="component" value="Unassembled WGS sequence"/>
</dbReference>
<dbReference type="Pfam" id="PF00873">
    <property type="entry name" value="ACR_tran"/>
    <property type="match status" value="1"/>
</dbReference>
<proteinExistence type="predicted"/>
<comment type="caution">
    <text evidence="2">The sequence shown here is derived from an EMBL/GenBank/DDBJ whole genome shotgun (WGS) entry which is preliminary data.</text>
</comment>
<organism evidence="2 3">
    <name type="scientific">Paraburkholderia dipogonis</name>
    <dbReference type="NCBI Taxonomy" id="1211383"/>
    <lineage>
        <taxon>Bacteria</taxon>
        <taxon>Pseudomonadati</taxon>
        <taxon>Pseudomonadota</taxon>
        <taxon>Betaproteobacteria</taxon>
        <taxon>Burkholderiales</taxon>
        <taxon>Burkholderiaceae</taxon>
        <taxon>Paraburkholderia</taxon>
    </lineage>
</organism>
<evidence type="ECO:0000313" key="3">
    <source>
        <dbReference type="Proteomes" id="UP001629230"/>
    </source>
</evidence>
<feature type="transmembrane region" description="Helical" evidence="1">
    <location>
        <begin position="12"/>
        <end position="30"/>
    </location>
</feature>
<dbReference type="Gene3D" id="3.30.70.1430">
    <property type="entry name" value="Multidrug efflux transporter AcrB pore domain"/>
    <property type="match status" value="1"/>
</dbReference>
<dbReference type="EMBL" id="JAQQEZ010000049">
    <property type="protein sequence ID" value="MFM0006951.1"/>
    <property type="molecule type" value="Genomic_DNA"/>
</dbReference>
<reference evidence="2 3" key="1">
    <citation type="journal article" date="2024" name="Chem. Sci.">
        <title>Discovery of megapolipeptins by genome mining of a Burkholderiales bacteria collection.</title>
        <authorList>
            <person name="Paulo B.S."/>
            <person name="Recchia M.J.J."/>
            <person name="Lee S."/>
            <person name="Fergusson C.H."/>
            <person name="Romanowski S.B."/>
            <person name="Hernandez A."/>
            <person name="Krull N."/>
            <person name="Liu D.Y."/>
            <person name="Cavanagh H."/>
            <person name="Bos A."/>
            <person name="Gray C.A."/>
            <person name="Murphy B.T."/>
            <person name="Linington R.G."/>
            <person name="Eustaquio A.S."/>
        </authorList>
    </citation>
    <scope>NUCLEOTIDE SEQUENCE [LARGE SCALE GENOMIC DNA]</scope>
    <source>
        <strain evidence="2 3">RL17-350-BIC-A</strain>
    </source>
</reference>
<evidence type="ECO:0000256" key="1">
    <source>
        <dbReference type="SAM" id="Phobius"/>
    </source>
</evidence>
<sequence>MWIVRLALRRPYTFVVLAVLIFIVGPLAILRTPTDIFPNIDIPVVSIVWSFNGF</sequence>
<evidence type="ECO:0000313" key="2">
    <source>
        <dbReference type="EMBL" id="MFM0006951.1"/>
    </source>
</evidence>
<name>A0ABW9B537_9BURK</name>